<keyword evidence="1" id="KW-0175">Coiled coil</keyword>
<protein>
    <recommendedName>
        <fullName evidence="5">L1 transposable element RRM domain-containing protein</fullName>
    </recommendedName>
</protein>
<dbReference type="Proteomes" id="UP000265200">
    <property type="component" value="Chromosome 1"/>
</dbReference>
<proteinExistence type="predicted"/>
<evidence type="ECO:0008006" key="5">
    <source>
        <dbReference type="Google" id="ProtNLM"/>
    </source>
</evidence>
<feature type="coiled-coil region" evidence="1">
    <location>
        <begin position="84"/>
        <end position="125"/>
    </location>
</feature>
<dbReference type="Gene3D" id="3.30.70.1820">
    <property type="entry name" value="L1 transposable element, RRM domain"/>
    <property type="match status" value="1"/>
</dbReference>
<reference key="1">
    <citation type="journal article" date="2007" name="Nature">
        <title>The medaka draft genome and insights into vertebrate genome evolution.</title>
        <authorList>
            <person name="Kasahara M."/>
            <person name="Naruse K."/>
            <person name="Sasaki S."/>
            <person name="Nakatani Y."/>
            <person name="Qu W."/>
            <person name="Ahsan B."/>
            <person name="Yamada T."/>
            <person name="Nagayasu Y."/>
            <person name="Doi K."/>
            <person name="Kasai Y."/>
            <person name="Jindo T."/>
            <person name="Kobayashi D."/>
            <person name="Shimada A."/>
            <person name="Toyoda A."/>
            <person name="Kuroki Y."/>
            <person name="Fujiyama A."/>
            <person name="Sasaki T."/>
            <person name="Shimizu A."/>
            <person name="Asakawa S."/>
            <person name="Shimizu N."/>
            <person name="Hashimoto S."/>
            <person name="Yang J."/>
            <person name="Lee Y."/>
            <person name="Matsushima K."/>
            <person name="Sugano S."/>
            <person name="Sakaizumi M."/>
            <person name="Narita T."/>
            <person name="Ohishi K."/>
            <person name="Haga S."/>
            <person name="Ohta F."/>
            <person name="Nomoto H."/>
            <person name="Nogata K."/>
            <person name="Morishita T."/>
            <person name="Endo T."/>
            <person name="Shin-I T."/>
            <person name="Takeda H."/>
            <person name="Morishita S."/>
            <person name="Kohara Y."/>
        </authorList>
    </citation>
    <scope>NUCLEOTIDE SEQUENCE [LARGE SCALE GENOMIC DNA]</scope>
    <source>
        <strain>Hd-rR</strain>
    </source>
</reference>
<organism evidence="3 4">
    <name type="scientific">Oryzias latipes</name>
    <name type="common">Japanese rice fish</name>
    <name type="synonym">Japanese killifish</name>
    <dbReference type="NCBI Taxonomy" id="8090"/>
    <lineage>
        <taxon>Eukaryota</taxon>
        <taxon>Metazoa</taxon>
        <taxon>Chordata</taxon>
        <taxon>Craniata</taxon>
        <taxon>Vertebrata</taxon>
        <taxon>Euteleostomi</taxon>
        <taxon>Actinopterygii</taxon>
        <taxon>Neopterygii</taxon>
        <taxon>Teleostei</taxon>
        <taxon>Neoteleostei</taxon>
        <taxon>Acanthomorphata</taxon>
        <taxon>Ovalentaria</taxon>
        <taxon>Atherinomorphae</taxon>
        <taxon>Beloniformes</taxon>
        <taxon>Adrianichthyidae</taxon>
        <taxon>Oryziinae</taxon>
        <taxon>Oryzias</taxon>
    </lineage>
</organism>
<name>A0A3P9J1C5_ORYLA</name>
<evidence type="ECO:0000256" key="2">
    <source>
        <dbReference type="SAM" id="MobiDB-lite"/>
    </source>
</evidence>
<evidence type="ECO:0000256" key="1">
    <source>
        <dbReference type="SAM" id="Coils"/>
    </source>
</evidence>
<accession>A0A3P9J1C5</accession>
<evidence type="ECO:0000313" key="4">
    <source>
        <dbReference type="Proteomes" id="UP000265200"/>
    </source>
</evidence>
<reference evidence="3" key="3">
    <citation type="submission" date="2025-08" db="UniProtKB">
        <authorList>
            <consortium name="Ensembl"/>
        </authorList>
    </citation>
    <scope>IDENTIFICATION</scope>
    <source>
        <strain evidence="3">HSOK</strain>
    </source>
</reference>
<dbReference type="InterPro" id="IPR004244">
    <property type="entry name" value="Transposase_22"/>
</dbReference>
<dbReference type="Gene3D" id="1.20.5.340">
    <property type="match status" value="1"/>
</dbReference>
<sequence>MASRGKSETGKSGRNKPPASPELPTDPASDASDRMLARMEVMMENMRAGIVKEFEQIVSGAVKKEITAALGPLEAKITAQNETIKSLEQSANDHDSQLTSLQATVASLTDRVGSLSQKCEDLEGRSRRNNIRVVGVPEGSEGSRATDFVATLLQDLLSLDSKPVLDLAHRSLGARPRDGDPPRPFIARVNLFQQRNEILRKAGASAPLLYQGKRVMIFPDFTATVSKKRAAFAKVKKELRSCPGVKFGLFYPAVLRITLSGGQHHRFEDPVLAMEFVEKHLKKVVAPDSV</sequence>
<dbReference type="Ensembl" id="ENSORLT00015003884.1">
    <property type="protein sequence ID" value="ENSORLP00015026034.1"/>
    <property type="gene ID" value="ENSORLG00015007473.1"/>
</dbReference>
<feature type="region of interest" description="Disordered" evidence="2">
    <location>
        <begin position="1"/>
        <end position="31"/>
    </location>
</feature>
<reference evidence="3" key="4">
    <citation type="submission" date="2025-09" db="UniProtKB">
        <authorList>
            <consortium name="Ensembl"/>
        </authorList>
    </citation>
    <scope>IDENTIFICATION</scope>
    <source>
        <strain evidence="3">HSOK</strain>
    </source>
</reference>
<evidence type="ECO:0000313" key="3">
    <source>
        <dbReference type="Ensembl" id="ENSORLP00015026034.1"/>
    </source>
</evidence>
<dbReference type="AlphaFoldDB" id="A0A3P9J1C5"/>
<feature type="compositionally biased region" description="Basic and acidic residues" evidence="2">
    <location>
        <begin position="1"/>
        <end position="11"/>
    </location>
</feature>
<dbReference type="PANTHER" id="PTHR11505">
    <property type="entry name" value="L1 TRANSPOSABLE ELEMENT-RELATED"/>
    <property type="match status" value="1"/>
</dbReference>
<reference evidence="3 4" key="2">
    <citation type="submission" date="2017-04" db="EMBL/GenBank/DDBJ databases">
        <title>CpG methylation of centromeres and impact of large insertions on vertebrate speciation.</title>
        <authorList>
            <person name="Ichikawa K."/>
            <person name="Yoshimura J."/>
            <person name="Morishita S."/>
        </authorList>
    </citation>
    <scope>NUCLEOTIDE SEQUENCE</scope>
    <source>
        <strain evidence="3 4">HSOK</strain>
    </source>
</reference>